<gene>
    <name evidence="7" type="ORF">ACFQ3L_11015</name>
</gene>
<proteinExistence type="predicted"/>
<dbReference type="PROSITE" id="PS01124">
    <property type="entry name" value="HTH_ARAC_FAMILY_2"/>
    <property type="match status" value="1"/>
</dbReference>
<accession>A0ABW4BAQ7</accession>
<dbReference type="InterPro" id="IPR011006">
    <property type="entry name" value="CheY-like_superfamily"/>
</dbReference>
<feature type="domain" description="HTH araC/xylS-type" evidence="5">
    <location>
        <begin position="430"/>
        <end position="529"/>
    </location>
</feature>
<name>A0ABW4BAQ7_9LACO</name>
<keyword evidence="3" id="KW-0804">Transcription</keyword>
<dbReference type="InterPro" id="IPR001789">
    <property type="entry name" value="Sig_transdc_resp-reg_receiver"/>
</dbReference>
<dbReference type="InterPro" id="IPR009057">
    <property type="entry name" value="Homeodomain-like_sf"/>
</dbReference>
<keyword evidence="2" id="KW-0238">DNA-binding</keyword>
<evidence type="ECO:0000259" key="5">
    <source>
        <dbReference type="PROSITE" id="PS01124"/>
    </source>
</evidence>
<dbReference type="SUPFAM" id="SSF46689">
    <property type="entry name" value="Homeodomain-like"/>
    <property type="match status" value="2"/>
</dbReference>
<dbReference type="PANTHER" id="PTHR43280:SF2">
    <property type="entry name" value="HTH-TYPE TRANSCRIPTIONAL REGULATOR EXSA"/>
    <property type="match status" value="1"/>
</dbReference>
<dbReference type="Pfam" id="PF00072">
    <property type="entry name" value="Response_reg"/>
    <property type="match status" value="1"/>
</dbReference>
<protein>
    <submittedName>
        <fullName evidence="7">Helix-turn-helix domain-containing protein</fullName>
    </submittedName>
</protein>
<evidence type="ECO:0000313" key="8">
    <source>
        <dbReference type="Proteomes" id="UP001597249"/>
    </source>
</evidence>
<evidence type="ECO:0000256" key="1">
    <source>
        <dbReference type="ARBA" id="ARBA00023015"/>
    </source>
</evidence>
<dbReference type="RefSeq" id="WP_164510673.1">
    <property type="nucleotide sequence ID" value="NZ_JBHTMO010000040.1"/>
</dbReference>
<evidence type="ECO:0000256" key="3">
    <source>
        <dbReference type="ARBA" id="ARBA00023163"/>
    </source>
</evidence>
<comment type="caution">
    <text evidence="4">Lacks conserved residue(s) required for the propagation of feature annotation.</text>
</comment>
<dbReference type="SMART" id="SM00448">
    <property type="entry name" value="REC"/>
    <property type="match status" value="1"/>
</dbReference>
<reference evidence="8" key="1">
    <citation type="journal article" date="2019" name="Int. J. Syst. Evol. Microbiol.">
        <title>The Global Catalogue of Microorganisms (GCM) 10K type strain sequencing project: providing services to taxonomists for standard genome sequencing and annotation.</title>
        <authorList>
            <consortium name="The Broad Institute Genomics Platform"/>
            <consortium name="The Broad Institute Genome Sequencing Center for Infectious Disease"/>
            <person name="Wu L."/>
            <person name="Ma J."/>
        </authorList>
    </citation>
    <scope>NUCLEOTIDE SEQUENCE [LARGE SCALE GENOMIC DNA]</scope>
    <source>
        <strain evidence="8">CCM 8911</strain>
    </source>
</reference>
<keyword evidence="8" id="KW-1185">Reference proteome</keyword>
<dbReference type="SUPFAM" id="SSF52172">
    <property type="entry name" value="CheY-like"/>
    <property type="match status" value="1"/>
</dbReference>
<dbReference type="SMART" id="SM00342">
    <property type="entry name" value="HTH_ARAC"/>
    <property type="match status" value="1"/>
</dbReference>
<dbReference type="Gene3D" id="3.40.50.2300">
    <property type="match status" value="1"/>
</dbReference>
<dbReference type="PRINTS" id="PR00032">
    <property type="entry name" value="HTHARAC"/>
</dbReference>
<dbReference type="PROSITE" id="PS50110">
    <property type="entry name" value="RESPONSE_REGULATORY"/>
    <property type="match status" value="1"/>
</dbReference>
<dbReference type="Pfam" id="PF17853">
    <property type="entry name" value="GGDEF_2"/>
    <property type="match status" value="1"/>
</dbReference>
<evidence type="ECO:0000259" key="6">
    <source>
        <dbReference type="PROSITE" id="PS50110"/>
    </source>
</evidence>
<dbReference type="EMBL" id="JBHTMO010000040">
    <property type="protein sequence ID" value="MFD1394097.1"/>
    <property type="molecule type" value="Genomic_DNA"/>
</dbReference>
<evidence type="ECO:0000256" key="2">
    <source>
        <dbReference type="ARBA" id="ARBA00023125"/>
    </source>
</evidence>
<dbReference type="Pfam" id="PF12833">
    <property type="entry name" value="HTH_18"/>
    <property type="match status" value="1"/>
</dbReference>
<organism evidence="7 8">
    <name type="scientific">Lacticaseibacillus jixianensis</name>
    <dbReference type="NCBI Taxonomy" id="2486012"/>
    <lineage>
        <taxon>Bacteria</taxon>
        <taxon>Bacillati</taxon>
        <taxon>Bacillota</taxon>
        <taxon>Bacilli</taxon>
        <taxon>Lactobacillales</taxon>
        <taxon>Lactobacillaceae</taxon>
        <taxon>Lacticaseibacillus</taxon>
    </lineage>
</organism>
<dbReference type="Proteomes" id="UP001597249">
    <property type="component" value="Unassembled WGS sequence"/>
</dbReference>
<dbReference type="InterPro" id="IPR020449">
    <property type="entry name" value="Tscrpt_reg_AraC-type_HTH"/>
</dbReference>
<sequence length="538" mass="59321">MGKYSVLFVQDAAVASGLKETVQWEGLGFSVIGTVFSTASALKMIQSARPDVVLTEVRVADVDGLDLVRRGKAISPETEFVILTDCADFECAQAALRLGVTDYLSLPADAGEVHRAFARLCQRLNQRRNTAQNWRAMQQYYRDSLPLMQANFYAALVDGQVERQTLEAYLHDYQVALSGPYYVCLVLHTSAAQVPARMDGLALQAQVDKQAGDFFGALYSLVTFTYLRNNVMVIQLPDEAESAAVTDNADRFCKLVKNQLGAVITIGVGAVIDDLLELPRAYQGARTAVSYRSLYGASKVINIREIAPTEITDFTPLSDAALSQLFKVVHAGSDEAIAAAVDEYLENINQTATCMAHHTVIINDLISALFRFAVNNHLHLPELTDNVKELYAGLPELSPQTLREWLLDLCTTLNRRLAAARDNSSTMLIQSAKDFVRAHFSDEQLSLNDVCHALGVSNSYFSTLFKREVGQSFITYLTDFRMDRAARLLLETTEKSQAIGHQVGYADPNYFSSVFKKHFGSSPTQYRSGLAQVSGSKS</sequence>
<dbReference type="InterPro" id="IPR018060">
    <property type="entry name" value="HTH_AraC"/>
</dbReference>
<dbReference type="PANTHER" id="PTHR43280">
    <property type="entry name" value="ARAC-FAMILY TRANSCRIPTIONAL REGULATOR"/>
    <property type="match status" value="1"/>
</dbReference>
<evidence type="ECO:0000256" key="4">
    <source>
        <dbReference type="PROSITE-ProRule" id="PRU00169"/>
    </source>
</evidence>
<dbReference type="CDD" id="cd17536">
    <property type="entry name" value="REC_YesN-like"/>
    <property type="match status" value="1"/>
</dbReference>
<keyword evidence="1" id="KW-0805">Transcription regulation</keyword>
<feature type="domain" description="Response regulatory" evidence="6">
    <location>
        <begin position="4"/>
        <end position="121"/>
    </location>
</feature>
<comment type="caution">
    <text evidence="7">The sequence shown here is derived from an EMBL/GenBank/DDBJ whole genome shotgun (WGS) entry which is preliminary data.</text>
</comment>
<evidence type="ECO:0000313" key="7">
    <source>
        <dbReference type="EMBL" id="MFD1394097.1"/>
    </source>
</evidence>
<dbReference type="Gene3D" id="1.10.10.60">
    <property type="entry name" value="Homeodomain-like"/>
    <property type="match status" value="2"/>
</dbReference>
<dbReference type="InterPro" id="IPR041522">
    <property type="entry name" value="CdaR_GGDEF"/>
</dbReference>